<gene>
    <name evidence="1" type="ORF">dnm_091680</name>
</gene>
<reference evidence="1" key="1">
    <citation type="journal article" date="2021" name="Microb. Physiol.">
        <title>Proteogenomic Insights into the Physiology of Marine, Sulfate-Reducing, Filamentous Desulfonema limicola and Desulfonema magnum.</title>
        <authorList>
            <person name="Schnaars V."/>
            <person name="Wohlbrand L."/>
            <person name="Scheve S."/>
            <person name="Hinrichs C."/>
            <person name="Reinhardt R."/>
            <person name="Rabus R."/>
        </authorList>
    </citation>
    <scope>NUCLEOTIDE SEQUENCE</scope>
    <source>
        <strain evidence="1">4be13</strain>
    </source>
</reference>
<evidence type="ECO:0000313" key="2">
    <source>
        <dbReference type="Proteomes" id="UP000663722"/>
    </source>
</evidence>
<keyword evidence="2" id="KW-1185">Reference proteome</keyword>
<proteinExistence type="predicted"/>
<dbReference type="PANTHER" id="PTHR39337:SF1">
    <property type="entry name" value="BLR5642 PROTEIN"/>
    <property type="match status" value="1"/>
</dbReference>
<name>A0A975GTH0_9BACT</name>
<organism evidence="1 2">
    <name type="scientific">Desulfonema magnum</name>
    <dbReference type="NCBI Taxonomy" id="45655"/>
    <lineage>
        <taxon>Bacteria</taxon>
        <taxon>Pseudomonadati</taxon>
        <taxon>Thermodesulfobacteriota</taxon>
        <taxon>Desulfobacteria</taxon>
        <taxon>Desulfobacterales</taxon>
        <taxon>Desulfococcaceae</taxon>
        <taxon>Desulfonema</taxon>
    </lineage>
</organism>
<evidence type="ECO:0000313" key="1">
    <source>
        <dbReference type="EMBL" id="QTA93071.1"/>
    </source>
</evidence>
<sequence length="198" mass="23066">MNKIYTIGHSTHASDAFVRLLSIHCITAVCDVRSSPYSKFNPQFNRETIRRELKRHGISYVFLGKELGPRSDDPACYENGKVQYSKLAETDIFSKGIDRLKNGMKSYHIALMCSEKDPITCHRMILICRHLRSHDIEIQHILEDGRLENNRDSEKRLMEMLKIPPADLFDSEEDLIQRAYDKQSERIAYIIKETEPHE</sequence>
<dbReference type="KEGG" id="dmm:dnm_091680"/>
<dbReference type="InterPro" id="IPR007438">
    <property type="entry name" value="DUF488"/>
</dbReference>
<protein>
    <submittedName>
        <fullName evidence="1">DUF488</fullName>
    </submittedName>
</protein>
<dbReference type="Pfam" id="PF04343">
    <property type="entry name" value="DUF488"/>
    <property type="match status" value="1"/>
</dbReference>
<dbReference type="AlphaFoldDB" id="A0A975GTH0"/>
<dbReference type="EMBL" id="CP061800">
    <property type="protein sequence ID" value="QTA93071.1"/>
    <property type="molecule type" value="Genomic_DNA"/>
</dbReference>
<dbReference type="Proteomes" id="UP000663722">
    <property type="component" value="Chromosome"/>
</dbReference>
<dbReference type="RefSeq" id="WP_207680176.1">
    <property type="nucleotide sequence ID" value="NZ_CP061800.1"/>
</dbReference>
<accession>A0A975GTH0</accession>
<dbReference type="PANTHER" id="PTHR39337">
    <property type="entry name" value="BLR5642 PROTEIN"/>
    <property type="match status" value="1"/>
</dbReference>